<gene>
    <name evidence="2" type="ORF">PA27867_2486</name>
</gene>
<feature type="region of interest" description="Disordered" evidence="1">
    <location>
        <begin position="1"/>
        <end position="29"/>
    </location>
</feature>
<reference evidence="2 3" key="1">
    <citation type="submission" date="2016-06" db="EMBL/GenBank/DDBJ databases">
        <title>Genome sequencing of Cryobacterium arcticum PAMC 27867.</title>
        <authorList>
            <person name="Lee J."/>
            <person name="Kim O.-S."/>
        </authorList>
    </citation>
    <scope>NUCLEOTIDE SEQUENCE [LARGE SCALE GENOMIC DNA]</scope>
    <source>
        <strain evidence="2 3">PAMC 27867</strain>
    </source>
</reference>
<dbReference type="STRING" id="670052.PA27867_2486"/>
<evidence type="ECO:0000313" key="2">
    <source>
        <dbReference type="EMBL" id="ANP73434.1"/>
    </source>
</evidence>
<dbReference type="Proteomes" id="UP000092582">
    <property type="component" value="Chromosome 1"/>
</dbReference>
<feature type="compositionally biased region" description="Polar residues" evidence="1">
    <location>
        <begin position="1"/>
        <end position="11"/>
    </location>
</feature>
<feature type="compositionally biased region" description="Low complexity" evidence="1">
    <location>
        <begin position="13"/>
        <end position="28"/>
    </location>
</feature>
<evidence type="ECO:0000256" key="1">
    <source>
        <dbReference type="SAM" id="MobiDB-lite"/>
    </source>
</evidence>
<accession>A0A1B1BLP8</accession>
<name>A0A1B1BLP8_9MICO</name>
<evidence type="ECO:0000313" key="3">
    <source>
        <dbReference type="Proteomes" id="UP000092582"/>
    </source>
</evidence>
<proteinExistence type="predicted"/>
<protein>
    <submittedName>
        <fullName evidence="2">Uncharacterized protein</fullName>
    </submittedName>
</protein>
<dbReference type="AlphaFoldDB" id="A0A1B1BLP8"/>
<keyword evidence="3" id="KW-1185">Reference proteome</keyword>
<dbReference type="EMBL" id="CP016282">
    <property type="protein sequence ID" value="ANP73434.1"/>
    <property type="molecule type" value="Genomic_DNA"/>
</dbReference>
<dbReference type="KEGG" id="cart:PA27867_2486"/>
<organism evidence="2 3">
    <name type="scientific">Cryobacterium arcticum</name>
    <dbReference type="NCBI Taxonomy" id="670052"/>
    <lineage>
        <taxon>Bacteria</taxon>
        <taxon>Bacillati</taxon>
        <taxon>Actinomycetota</taxon>
        <taxon>Actinomycetes</taxon>
        <taxon>Micrococcales</taxon>
        <taxon>Microbacteriaceae</taxon>
        <taxon>Cryobacterium</taxon>
    </lineage>
</organism>
<sequence length="84" mass="8979">MPTSDETTPTDHQPAGQAAADQAPPAEASTSVARLMAAIESINTIEVINSPVDDQSALLQLLDVTTDDQRSNMLFALLLERMRA</sequence>
<dbReference type="RefSeq" id="WP_066596821.1">
    <property type="nucleotide sequence ID" value="NZ_CP016282.1"/>
</dbReference>